<accession>A0A150LF74</accession>
<gene>
    <name evidence="1" type="ORF">B4102_1656</name>
</gene>
<dbReference type="AlphaFoldDB" id="A0A150LF74"/>
<name>A0A150LF74_9BACI</name>
<proteinExistence type="predicted"/>
<dbReference type="GeneID" id="62500687"/>
<dbReference type="PATRIC" id="fig|46224.3.peg.714"/>
<evidence type="ECO:0000313" key="1">
    <source>
        <dbReference type="EMBL" id="KYD10870.1"/>
    </source>
</evidence>
<comment type="caution">
    <text evidence="1">The sequence shown here is derived from an EMBL/GenBank/DDBJ whole genome shotgun (WGS) entry which is preliminary data.</text>
</comment>
<dbReference type="OrthoDB" id="2690797at2"/>
<dbReference type="EMBL" id="LQYN01000011">
    <property type="protein sequence ID" value="KYD10870.1"/>
    <property type="molecule type" value="Genomic_DNA"/>
</dbReference>
<evidence type="ECO:0000313" key="2">
    <source>
        <dbReference type="Proteomes" id="UP000075666"/>
    </source>
</evidence>
<organism evidence="1 2">
    <name type="scientific">Heyndrickxia sporothermodurans</name>
    <dbReference type="NCBI Taxonomy" id="46224"/>
    <lineage>
        <taxon>Bacteria</taxon>
        <taxon>Bacillati</taxon>
        <taxon>Bacillota</taxon>
        <taxon>Bacilli</taxon>
        <taxon>Bacillales</taxon>
        <taxon>Bacillaceae</taxon>
        <taxon>Heyndrickxia</taxon>
    </lineage>
</organism>
<protein>
    <submittedName>
        <fullName evidence="1">Uncharacterized protein</fullName>
    </submittedName>
</protein>
<dbReference type="Proteomes" id="UP000075666">
    <property type="component" value="Unassembled WGS sequence"/>
</dbReference>
<dbReference type="RefSeq" id="WP_160331407.1">
    <property type="nucleotide sequence ID" value="NZ_JABWTQ010000001.1"/>
</dbReference>
<sequence length="48" mass="5828">MGLRFFQRDQIPLNFNFNDRAIRYIELKRCSPLIVQQYGERLLDRGII</sequence>
<keyword evidence="2" id="KW-1185">Reference proteome</keyword>
<reference evidence="1 2" key="1">
    <citation type="submission" date="2016-01" db="EMBL/GenBank/DDBJ databases">
        <title>Genome Sequences of Twelve Sporeforming Bacillus Species Isolated from Foods.</title>
        <authorList>
            <person name="Berendsen E.M."/>
            <person name="Wells-Bennik M.H."/>
            <person name="Krawcyk A.O."/>
            <person name="De Jong A."/>
            <person name="Holsappel S."/>
            <person name="Eijlander R.T."/>
            <person name="Kuipers O.P."/>
        </authorList>
    </citation>
    <scope>NUCLEOTIDE SEQUENCE [LARGE SCALE GENOMIC DNA]</scope>
    <source>
        <strain evidence="1 2">B4102</strain>
    </source>
</reference>